<organism evidence="1 2">
    <name type="scientific">Tritrichomonas musculus</name>
    <dbReference type="NCBI Taxonomy" id="1915356"/>
    <lineage>
        <taxon>Eukaryota</taxon>
        <taxon>Metamonada</taxon>
        <taxon>Parabasalia</taxon>
        <taxon>Tritrichomonadida</taxon>
        <taxon>Tritrichomonadidae</taxon>
        <taxon>Tritrichomonas</taxon>
    </lineage>
</organism>
<keyword evidence="2" id="KW-1185">Reference proteome</keyword>
<reference evidence="1 2" key="1">
    <citation type="submission" date="2024-04" db="EMBL/GenBank/DDBJ databases">
        <title>Tritrichomonas musculus Genome.</title>
        <authorList>
            <person name="Alves-Ferreira E."/>
            <person name="Grigg M."/>
            <person name="Lorenzi H."/>
            <person name="Galac M."/>
        </authorList>
    </citation>
    <scope>NUCLEOTIDE SEQUENCE [LARGE SCALE GENOMIC DNA]</scope>
    <source>
        <strain evidence="1 2">EAF2021</strain>
    </source>
</reference>
<accession>A0ABR2KEV1</accession>
<name>A0ABR2KEV1_9EUKA</name>
<dbReference type="EMBL" id="JAPFFF010000005">
    <property type="protein sequence ID" value="KAK8889311.1"/>
    <property type="molecule type" value="Genomic_DNA"/>
</dbReference>
<evidence type="ECO:0000313" key="2">
    <source>
        <dbReference type="Proteomes" id="UP001470230"/>
    </source>
</evidence>
<gene>
    <name evidence="1" type="ORF">M9Y10_034057</name>
</gene>
<evidence type="ECO:0000313" key="1">
    <source>
        <dbReference type="EMBL" id="KAK8889311.1"/>
    </source>
</evidence>
<protein>
    <submittedName>
        <fullName evidence="1">Uncharacterized protein</fullName>
    </submittedName>
</protein>
<sequence length="238" mass="27421">MILHLRRIEKMSYSQIRVSWDIAFQDDENKQSISPAAIKTCFRRSALALKWKKGTIYGNTSYLSNPDIEKLKEYISEECLNEHPSDPSDVLAEAYLIRLERQIKAIHFLRTIKCNNIAEELESEETNEPVRYRLNEHLEELNSKIKSAHVVDLDRYISCTSDILVPYFELITLVLEDSHPTLKFGADESGLEPNLKKKCVISKEVKDFMLRNGPDLPHFTAMFCNNCVGISVPLFLII</sequence>
<dbReference type="Proteomes" id="UP001470230">
    <property type="component" value="Unassembled WGS sequence"/>
</dbReference>
<proteinExistence type="predicted"/>
<comment type="caution">
    <text evidence="1">The sequence shown here is derived from an EMBL/GenBank/DDBJ whole genome shotgun (WGS) entry which is preliminary data.</text>
</comment>